<dbReference type="OrthoDB" id="9804442at2"/>
<reference evidence="4 5" key="1">
    <citation type="submission" date="2018-01" db="EMBL/GenBank/DDBJ databases">
        <title>Deinococcus koreensis sp. nov., a radiation-resistant bacterium isolated from river water.</title>
        <authorList>
            <person name="Choi A."/>
        </authorList>
    </citation>
    <scope>NUCLEOTIDE SEQUENCE [LARGE SCALE GENOMIC DNA]</scope>
    <source>
        <strain evidence="4 5">SJW1-2</strain>
    </source>
</reference>
<dbReference type="InterPro" id="IPR015797">
    <property type="entry name" value="NUDIX_hydrolase-like_dom_sf"/>
</dbReference>
<dbReference type="InterPro" id="IPR000086">
    <property type="entry name" value="NUDIX_hydrolase_dom"/>
</dbReference>
<accession>A0A2K3V2Y3</accession>
<dbReference type="AlphaFoldDB" id="A0A2K3V2Y3"/>
<gene>
    <name evidence="4" type="ORF">CVO96_16630</name>
</gene>
<keyword evidence="2" id="KW-0378">Hydrolase</keyword>
<organism evidence="4 5">
    <name type="scientific">Deinococcus koreensis</name>
    <dbReference type="NCBI Taxonomy" id="2054903"/>
    <lineage>
        <taxon>Bacteria</taxon>
        <taxon>Thermotogati</taxon>
        <taxon>Deinococcota</taxon>
        <taxon>Deinococci</taxon>
        <taxon>Deinococcales</taxon>
        <taxon>Deinococcaceae</taxon>
        <taxon>Deinococcus</taxon>
    </lineage>
</organism>
<evidence type="ECO:0000259" key="3">
    <source>
        <dbReference type="PROSITE" id="PS51462"/>
    </source>
</evidence>
<dbReference type="PANTHER" id="PTHR43046:SF16">
    <property type="entry name" value="ADP-RIBOSE PYROPHOSPHATASE YJHB-RELATED"/>
    <property type="match status" value="1"/>
</dbReference>
<comment type="cofactor">
    <cofactor evidence="1">
        <name>Mg(2+)</name>
        <dbReference type="ChEBI" id="CHEBI:18420"/>
    </cofactor>
</comment>
<keyword evidence="5" id="KW-1185">Reference proteome</keyword>
<dbReference type="GO" id="GO:0016787">
    <property type="term" value="F:hydrolase activity"/>
    <property type="evidence" value="ECO:0007669"/>
    <property type="project" value="UniProtKB-KW"/>
</dbReference>
<protein>
    <submittedName>
        <fullName evidence="4">DNA mismatch repair protein MutT</fullName>
    </submittedName>
</protein>
<dbReference type="PROSITE" id="PS51462">
    <property type="entry name" value="NUDIX"/>
    <property type="match status" value="1"/>
</dbReference>
<feature type="domain" description="Nudix hydrolase" evidence="3">
    <location>
        <begin position="1"/>
        <end position="128"/>
    </location>
</feature>
<dbReference type="EMBL" id="PPPD01000001">
    <property type="protein sequence ID" value="PNY83147.1"/>
    <property type="molecule type" value="Genomic_DNA"/>
</dbReference>
<evidence type="ECO:0000313" key="5">
    <source>
        <dbReference type="Proteomes" id="UP000236379"/>
    </source>
</evidence>
<dbReference type="Gene3D" id="3.90.79.10">
    <property type="entry name" value="Nucleoside Triphosphate Pyrophosphohydrolase"/>
    <property type="match status" value="1"/>
</dbReference>
<dbReference type="Proteomes" id="UP000236379">
    <property type="component" value="Unassembled WGS sequence"/>
</dbReference>
<evidence type="ECO:0000313" key="4">
    <source>
        <dbReference type="EMBL" id="PNY83147.1"/>
    </source>
</evidence>
<sequence>RVAILCRRGGTLLTNASDGLAFHFVPGGALSTDEDVAICAVREWQEETGVPPGPMRLVGIVENFFGPPDRRQHEIGFYFLMPAPESLPADRFSVQDNADVWCQWAPVAGIADVPVYPLVIRELLEVPPGTVRHLVNREAASA</sequence>
<name>A0A2K3V2Y3_9DEIO</name>
<feature type="non-terminal residue" evidence="4">
    <location>
        <position position="1"/>
    </location>
</feature>
<dbReference type="PANTHER" id="PTHR43046">
    <property type="entry name" value="GDP-MANNOSE MANNOSYL HYDROLASE"/>
    <property type="match status" value="1"/>
</dbReference>
<evidence type="ECO:0000256" key="2">
    <source>
        <dbReference type="ARBA" id="ARBA00022801"/>
    </source>
</evidence>
<dbReference type="RefSeq" id="WP_103313579.1">
    <property type="nucleotide sequence ID" value="NZ_PPPD01000001.1"/>
</dbReference>
<proteinExistence type="predicted"/>
<dbReference type="SUPFAM" id="SSF55811">
    <property type="entry name" value="Nudix"/>
    <property type="match status" value="1"/>
</dbReference>
<comment type="caution">
    <text evidence="4">The sequence shown here is derived from an EMBL/GenBank/DDBJ whole genome shotgun (WGS) entry which is preliminary data.</text>
</comment>
<evidence type="ECO:0000256" key="1">
    <source>
        <dbReference type="ARBA" id="ARBA00001946"/>
    </source>
</evidence>
<dbReference type="Pfam" id="PF00293">
    <property type="entry name" value="NUDIX"/>
    <property type="match status" value="1"/>
</dbReference>